<dbReference type="AlphaFoldDB" id="A0A2S2E559"/>
<keyword evidence="1" id="KW-0732">Signal</keyword>
<dbReference type="EMBL" id="CP029347">
    <property type="protein sequence ID" value="AWL12662.1"/>
    <property type="molecule type" value="Genomic_DNA"/>
</dbReference>
<evidence type="ECO:0008006" key="4">
    <source>
        <dbReference type="Google" id="ProtNLM"/>
    </source>
</evidence>
<dbReference type="PROSITE" id="PS51257">
    <property type="entry name" value="PROKAR_LIPOPROTEIN"/>
    <property type="match status" value="1"/>
</dbReference>
<evidence type="ECO:0000313" key="3">
    <source>
        <dbReference type="Proteomes" id="UP000245728"/>
    </source>
</evidence>
<feature type="chain" id="PRO_5015498276" description="Lipoprotein" evidence="1">
    <location>
        <begin position="22"/>
        <end position="180"/>
    </location>
</feature>
<feature type="signal peptide" evidence="1">
    <location>
        <begin position="1"/>
        <end position="21"/>
    </location>
</feature>
<gene>
    <name evidence="2" type="ORF">HMF8227_02209</name>
</gene>
<protein>
    <recommendedName>
        <fullName evidence="4">Lipoprotein</fullName>
    </recommendedName>
</protein>
<dbReference type="Pfam" id="PF12915">
    <property type="entry name" value="DUF3833"/>
    <property type="match status" value="1"/>
</dbReference>
<name>A0A2S2E559_9ALTE</name>
<proteinExistence type="predicted"/>
<accession>A0A2S2E559</accession>
<evidence type="ECO:0000256" key="1">
    <source>
        <dbReference type="SAM" id="SignalP"/>
    </source>
</evidence>
<dbReference type="RefSeq" id="WP_204101050.1">
    <property type="nucleotide sequence ID" value="NZ_CP029347.1"/>
</dbReference>
<reference evidence="2 3" key="1">
    <citation type="submission" date="2018-05" db="EMBL/GenBank/DDBJ databases">
        <title>Salinimonas sp. HMF8227 Genome sequencing and assembly.</title>
        <authorList>
            <person name="Kang H."/>
            <person name="Kang J."/>
            <person name="Cha I."/>
            <person name="Kim H."/>
            <person name="Joh K."/>
        </authorList>
    </citation>
    <scope>NUCLEOTIDE SEQUENCE [LARGE SCALE GENOMIC DNA]</scope>
    <source>
        <strain evidence="2 3">HMF8227</strain>
    </source>
</reference>
<organism evidence="2 3">
    <name type="scientific">Saliniradius amylolyticus</name>
    <dbReference type="NCBI Taxonomy" id="2183582"/>
    <lineage>
        <taxon>Bacteria</taxon>
        <taxon>Pseudomonadati</taxon>
        <taxon>Pseudomonadota</taxon>
        <taxon>Gammaproteobacteria</taxon>
        <taxon>Alteromonadales</taxon>
        <taxon>Alteromonadaceae</taxon>
        <taxon>Saliniradius</taxon>
    </lineage>
</organism>
<dbReference type="KEGG" id="salh:HMF8227_02209"/>
<sequence length="180" mass="20549">MKLTTLMLMFAAFLSGCSASLEDYRQTQPNFELKSYFDGRVTARGMIEDYSGKLVRHFCVDIIGSWDGNRGELDETFYFNDGEIQKRIWKLNIADNGVVTGTAGDVVGTASGRSQGQAFNWHYTLEVPMDDTRYEFAIDDWMYQLDKQRIMNRSYMKKFGVTVAEISIYFDKTLAPCQSG</sequence>
<keyword evidence="3" id="KW-1185">Reference proteome</keyword>
<dbReference type="InterPro" id="IPR024409">
    <property type="entry name" value="DUF3833"/>
</dbReference>
<evidence type="ECO:0000313" key="2">
    <source>
        <dbReference type="EMBL" id="AWL12662.1"/>
    </source>
</evidence>
<dbReference type="Proteomes" id="UP000245728">
    <property type="component" value="Chromosome"/>
</dbReference>